<sequence>MWLKEIAPSSELCRWCGHVPERFEQFQASYVAFRTTSV</sequence>
<protein>
    <submittedName>
        <fullName evidence="1">DUF488 family protein</fullName>
    </submittedName>
</protein>
<dbReference type="RefSeq" id="WP_378131929.1">
    <property type="nucleotide sequence ID" value="NZ_JBHSMI010000019.1"/>
</dbReference>
<organism evidence="1 2">
    <name type="scientific">Cohnella soli</name>
    <dbReference type="NCBI Taxonomy" id="425005"/>
    <lineage>
        <taxon>Bacteria</taxon>
        <taxon>Bacillati</taxon>
        <taxon>Bacillota</taxon>
        <taxon>Bacilli</taxon>
        <taxon>Bacillales</taxon>
        <taxon>Paenibacillaceae</taxon>
        <taxon>Cohnella</taxon>
    </lineage>
</organism>
<dbReference type="Proteomes" id="UP001596113">
    <property type="component" value="Unassembled WGS sequence"/>
</dbReference>
<reference evidence="2" key="1">
    <citation type="journal article" date="2019" name="Int. J. Syst. Evol. Microbiol.">
        <title>The Global Catalogue of Microorganisms (GCM) 10K type strain sequencing project: providing services to taxonomists for standard genome sequencing and annotation.</title>
        <authorList>
            <consortium name="The Broad Institute Genomics Platform"/>
            <consortium name="The Broad Institute Genome Sequencing Center for Infectious Disease"/>
            <person name="Wu L."/>
            <person name="Ma J."/>
        </authorList>
    </citation>
    <scope>NUCLEOTIDE SEQUENCE [LARGE SCALE GENOMIC DNA]</scope>
    <source>
        <strain evidence="2">CGMCC 1.18575</strain>
    </source>
</reference>
<evidence type="ECO:0000313" key="1">
    <source>
        <dbReference type="EMBL" id="MFC5402983.1"/>
    </source>
</evidence>
<comment type="caution">
    <text evidence="1">The sequence shown here is derived from an EMBL/GenBank/DDBJ whole genome shotgun (WGS) entry which is preliminary data.</text>
</comment>
<dbReference type="InterPro" id="IPR007438">
    <property type="entry name" value="DUF488"/>
</dbReference>
<evidence type="ECO:0000313" key="2">
    <source>
        <dbReference type="Proteomes" id="UP001596113"/>
    </source>
</evidence>
<name>A0ABW0HQZ9_9BACL</name>
<gene>
    <name evidence="1" type="ORF">ACFPOF_09525</name>
</gene>
<keyword evidence="2" id="KW-1185">Reference proteome</keyword>
<dbReference type="Pfam" id="PF04343">
    <property type="entry name" value="DUF488"/>
    <property type="match status" value="1"/>
</dbReference>
<accession>A0ABW0HQZ9</accession>
<proteinExistence type="predicted"/>
<dbReference type="EMBL" id="JBHSMI010000019">
    <property type="protein sequence ID" value="MFC5402983.1"/>
    <property type="molecule type" value="Genomic_DNA"/>
</dbReference>